<dbReference type="Proteomes" id="UP000006469">
    <property type="component" value="Chromosome"/>
</dbReference>
<proteinExistence type="predicted"/>
<sequence>MGSFEASFATRQSGPFYNYIDHNREDATDEHGVIPLLTTQFGRISKSTIRETRYRWTHPRQLNGGHCLHGRDMDDCQAVREKTTHHPSQREHLILPLLIAND</sequence>
<dbReference type="KEGG" id="hme:HFX_2339"/>
<name>I3R716_HALMT</name>
<evidence type="ECO:0000313" key="1">
    <source>
        <dbReference type="EMBL" id="AFK20026.1"/>
    </source>
</evidence>
<protein>
    <submittedName>
        <fullName evidence="1">Integrase-like protein</fullName>
    </submittedName>
</protein>
<evidence type="ECO:0000313" key="2">
    <source>
        <dbReference type="Proteomes" id="UP000006469"/>
    </source>
</evidence>
<dbReference type="EMBL" id="CP001868">
    <property type="protein sequence ID" value="AFK20026.1"/>
    <property type="molecule type" value="Genomic_DNA"/>
</dbReference>
<dbReference type="STRING" id="523841.HFX_2339"/>
<dbReference type="HOGENOM" id="CLU_2270965_0_0_2"/>
<dbReference type="AlphaFoldDB" id="I3R716"/>
<gene>
    <name evidence="1" type="ordered locus">HFX_2339</name>
</gene>
<organism evidence="1 2">
    <name type="scientific">Haloferax mediterranei (strain ATCC 33500 / DSM 1411 / JCM 8866 / NBRC 14739 / NCIMB 2177 / R-4)</name>
    <name type="common">Halobacterium mediterranei</name>
    <dbReference type="NCBI Taxonomy" id="523841"/>
    <lineage>
        <taxon>Archaea</taxon>
        <taxon>Methanobacteriati</taxon>
        <taxon>Methanobacteriota</taxon>
        <taxon>Stenosarchaea group</taxon>
        <taxon>Halobacteria</taxon>
        <taxon>Halobacteriales</taxon>
        <taxon>Haloferacaceae</taxon>
        <taxon>Haloferax</taxon>
    </lineage>
</organism>
<reference evidence="1 2" key="1">
    <citation type="journal article" date="2012" name="J. Bacteriol.">
        <title>Complete genome sequence of the metabolically versatile halophilic archaeon Haloferax mediterranei, a poly(3-hydroxybutyrate-co-3-hydroxyvalerate) producer.</title>
        <authorList>
            <person name="Han J."/>
            <person name="Zhang F."/>
            <person name="Hou J."/>
            <person name="Liu X."/>
            <person name="Li M."/>
            <person name="Liu H."/>
            <person name="Cai L."/>
            <person name="Zhang B."/>
            <person name="Chen Y."/>
            <person name="Zhou J."/>
            <person name="Hu S."/>
            <person name="Xiang H."/>
        </authorList>
    </citation>
    <scope>NUCLEOTIDE SEQUENCE [LARGE SCALE GENOMIC DNA]</scope>
    <source>
        <strain evidence="2">ATCC 33500 / DSM 1411 / JCM 8866 / NBRC 14739 / NCIMB 2177 / R-4</strain>
    </source>
</reference>
<accession>I3R716</accession>
<dbReference type="eggNOG" id="arCOG01250">
    <property type="taxonomic scope" value="Archaea"/>
</dbReference>